<evidence type="ECO:0000313" key="1">
    <source>
        <dbReference type="EMBL" id="KAF7937710.1"/>
    </source>
</evidence>
<reference evidence="1 2" key="1">
    <citation type="journal article" date="2020" name="Genome Biol. Evol.">
        <title>Comparative genomics of Sclerotiniaceae.</title>
        <authorList>
            <person name="Valero Jimenez C.A."/>
            <person name="Steentjes M."/>
            <person name="Scholten O.E."/>
            <person name="Van Kan J.A.L."/>
        </authorList>
    </citation>
    <scope>NUCLEOTIDE SEQUENCE [LARGE SCALE GENOMIC DNA]</scope>
    <source>
        <strain evidence="1 2">MUCL 94</strain>
    </source>
</reference>
<dbReference type="Proteomes" id="UP000710849">
    <property type="component" value="Unassembled WGS sequence"/>
</dbReference>
<protein>
    <recommendedName>
        <fullName evidence="3">BTB domain-containing protein</fullName>
    </recommendedName>
</protein>
<accession>A0A9P5LRY5</accession>
<comment type="caution">
    <text evidence="1">The sequence shown here is derived from an EMBL/GenBank/DDBJ whole genome shotgun (WGS) entry which is preliminary data.</text>
</comment>
<organism evidence="1 2">
    <name type="scientific">Botrytis byssoidea</name>
    <dbReference type="NCBI Taxonomy" id="139641"/>
    <lineage>
        <taxon>Eukaryota</taxon>
        <taxon>Fungi</taxon>
        <taxon>Dikarya</taxon>
        <taxon>Ascomycota</taxon>
        <taxon>Pezizomycotina</taxon>
        <taxon>Leotiomycetes</taxon>
        <taxon>Helotiales</taxon>
        <taxon>Sclerotiniaceae</taxon>
        <taxon>Botrytis</taxon>
    </lineage>
</organism>
<name>A0A9P5LRY5_9HELO</name>
<dbReference type="GeneID" id="62151095"/>
<keyword evidence="2" id="KW-1185">Reference proteome</keyword>
<dbReference type="RefSeq" id="XP_038730859.1">
    <property type="nucleotide sequence ID" value="XM_038878021.1"/>
</dbReference>
<dbReference type="AlphaFoldDB" id="A0A9P5LRY5"/>
<sequence>MSHAKTRSNLQTNSCRYSRITEVSMLFIVTSSSVICYFHRLSRNLITKASSNIGIMITDTNSSDVCKAPFEVPACEFYKRSALFHGGDMVKVISGHSKGESGNKERLVPRTVLCYYSKVCEEKLSLFRNESGGDSVNASDQSHNNAVLDLNEWDVETFDMALQWMYTGNVVINLAKPKPFEAIRLYIQFFKIAKALKLKGSYSNVEKALIAELAATSEKEFDEDDKDKNEKSSIISPAFKEILKDAFAYTIEGRTRELLASFLLKPYVKHLLCSDTDATKTKEFKELFQEIEGLELDVLKLVGRSLSGLSMGKLDSNGYLKSTM</sequence>
<evidence type="ECO:0008006" key="3">
    <source>
        <dbReference type="Google" id="ProtNLM"/>
    </source>
</evidence>
<dbReference type="EMBL" id="RCSW01000015">
    <property type="protein sequence ID" value="KAF7937710.1"/>
    <property type="molecule type" value="Genomic_DNA"/>
</dbReference>
<dbReference type="InterPro" id="IPR011333">
    <property type="entry name" value="SKP1/BTB/POZ_sf"/>
</dbReference>
<evidence type="ECO:0000313" key="2">
    <source>
        <dbReference type="Proteomes" id="UP000710849"/>
    </source>
</evidence>
<proteinExistence type="predicted"/>
<gene>
    <name evidence="1" type="ORF">EAE97_007506</name>
</gene>
<dbReference type="Gene3D" id="3.30.710.10">
    <property type="entry name" value="Potassium Channel Kv1.1, Chain A"/>
    <property type="match status" value="1"/>
</dbReference>